<proteinExistence type="predicted"/>
<dbReference type="AlphaFoldDB" id="A0A9J6AEP1"/>
<name>A0A9J6AEP1_SOLCO</name>
<protein>
    <submittedName>
        <fullName evidence="1">Uncharacterized protein</fullName>
    </submittedName>
</protein>
<accession>A0A9J6AEP1</accession>
<dbReference type="EMBL" id="JACXVP010000002">
    <property type="protein sequence ID" value="KAG5623134.1"/>
    <property type="molecule type" value="Genomic_DNA"/>
</dbReference>
<evidence type="ECO:0000313" key="2">
    <source>
        <dbReference type="Proteomes" id="UP000824120"/>
    </source>
</evidence>
<comment type="caution">
    <text evidence="1">The sequence shown here is derived from an EMBL/GenBank/DDBJ whole genome shotgun (WGS) entry which is preliminary data.</text>
</comment>
<gene>
    <name evidence="1" type="ORF">H5410_008352</name>
</gene>
<organism evidence="1 2">
    <name type="scientific">Solanum commersonii</name>
    <name type="common">Commerson's wild potato</name>
    <name type="synonym">Commerson's nightshade</name>
    <dbReference type="NCBI Taxonomy" id="4109"/>
    <lineage>
        <taxon>Eukaryota</taxon>
        <taxon>Viridiplantae</taxon>
        <taxon>Streptophyta</taxon>
        <taxon>Embryophyta</taxon>
        <taxon>Tracheophyta</taxon>
        <taxon>Spermatophyta</taxon>
        <taxon>Magnoliopsida</taxon>
        <taxon>eudicotyledons</taxon>
        <taxon>Gunneridae</taxon>
        <taxon>Pentapetalae</taxon>
        <taxon>asterids</taxon>
        <taxon>lamiids</taxon>
        <taxon>Solanales</taxon>
        <taxon>Solanaceae</taxon>
        <taxon>Solanoideae</taxon>
        <taxon>Solaneae</taxon>
        <taxon>Solanum</taxon>
    </lineage>
</organism>
<sequence>MLTKFKTGVGSTTYILKLQDHLPGKLRSLFRFSSHKESMELDKIAIYPKFHCTNSQHSLKSNLILISQAANICHTSCSKPFANQPKKGKVPCILGVNLTDVDLLEFIQQLADTDGSSIVPPSVNRILNNKACRTKLHCVFNGRATTVPLFNLGALHEQIAKLGSWSRSSSEAWHGLHWLEINLERAAKRLRSAVS</sequence>
<dbReference type="Proteomes" id="UP000824120">
    <property type="component" value="Chromosome 2"/>
</dbReference>
<keyword evidence="2" id="KW-1185">Reference proteome</keyword>
<evidence type="ECO:0000313" key="1">
    <source>
        <dbReference type="EMBL" id="KAG5623134.1"/>
    </source>
</evidence>
<dbReference type="OrthoDB" id="429932at2759"/>
<reference evidence="1 2" key="1">
    <citation type="submission" date="2020-09" db="EMBL/GenBank/DDBJ databases">
        <title>De no assembly of potato wild relative species, Solanum commersonii.</title>
        <authorList>
            <person name="Cho K."/>
        </authorList>
    </citation>
    <scope>NUCLEOTIDE SEQUENCE [LARGE SCALE GENOMIC DNA]</scope>
    <source>
        <strain evidence="1">LZ3.2</strain>
        <tissue evidence="1">Leaf</tissue>
    </source>
</reference>